<evidence type="ECO:0000256" key="9">
    <source>
        <dbReference type="SAM" id="MobiDB-lite"/>
    </source>
</evidence>
<evidence type="ECO:0000256" key="5">
    <source>
        <dbReference type="ARBA" id="ARBA00023139"/>
    </source>
</evidence>
<name>A0A4P9WC82_9FUNG</name>
<keyword evidence="3 8" id="KW-1133">Transmembrane helix</keyword>
<evidence type="ECO:0000256" key="6">
    <source>
        <dbReference type="ARBA" id="ARBA00023288"/>
    </source>
</evidence>
<keyword evidence="6" id="KW-0449">Lipoprotein</keyword>
<evidence type="ECO:0000259" key="10">
    <source>
        <dbReference type="Pfam" id="PF01529"/>
    </source>
</evidence>
<evidence type="ECO:0000256" key="2">
    <source>
        <dbReference type="ARBA" id="ARBA00022692"/>
    </source>
</evidence>
<dbReference type="AlphaFoldDB" id="A0A4P9WC82"/>
<evidence type="ECO:0000256" key="7">
    <source>
        <dbReference type="ARBA" id="ARBA00048048"/>
    </source>
</evidence>
<accession>A0A4P9WC82</accession>
<feature type="compositionally biased region" description="Polar residues" evidence="9">
    <location>
        <begin position="1"/>
        <end position="12"/>
    </location>
</feature>
<evidence type="ECO:0000256" key="1">
    <source>
        <dbReference type="ARBA" id="ARBA00004141"/>
    </source>
</evidence>
<keyword evidence="12" id="KW-1185">Reference proteome</keyword>
<protein>
    <recommendedName>
        <fullName evidence="8">Palmitoyltransferase</fullName>
        <ecNumber evidence="8">2.3.1.225</ecNumber>
    </recommendedName>
</protein>
<proteinExistence type="inferred from homology"/>
<dbReference type="EC" id="2.3.1.225" evidence="8"/>
<comment type="catalytic activity">
    <reaction evidence="7 8">
        <text>L-cysteinyl-[protein] + hexadecanoyl-CoA = S-hexadecanoyl-L-cysteinyl-[protein] + CoA</text>
        <dbReference type="Rhea" id="RHEA:36683"/>
        <dbReference type="Rhea" id="RHEA-COMP:10131"/>
        <dbReference type="Rhea" id="RHEA-COMP:11032"/>
        <dbReference type="ChEBI" id="CHEBI:29950"/>
        <dbReference type="ChEBI" id="CHEBI:57287"/>
        <dbReference type="ChEBI" id="CHEBI:57379"/>
        <dbReference type="ChEBI" id="CHEBI:74151"/>
        <dbReference type="EC" id="2.3.1.225"/>
    </reaction>
</comment>
<dbReference type="OrthoDB" id="9909019at2759"/>
<sequence>MSRSALPTTTSLKARPARGIRDSTMHGCGATGSSVLIFSKLSLAAVLIIATLHYLLTPPPAAGAPPAGDVGNIRGGDGRAADGVRPAGPDCAPASRVGWTTSSLWGGGVGVLMGLGGRLVLMQCSSIPPARTDHHCQILSTSIGSENYSTFVAAVFLNTLGCLLMAGLAISAVVIFFCDRERFDGEGLESWVQAHAEVHAQKRRPFYKVCPYLPLLHILPIKFNPGSVAPHEIHIPPTPPPGFLGLTTWSYIEAKENYDYGIGPHPMRSRGRSNAGYSIIPAQYDNDDIDD</sequence>
<reference evidence="12" key="1">
    <citation type="journal article" date="2018" name="Nat. Microbiol.">
        <title>Leveraging single-cell genomics to expand the fungal tree of life.</title>
        <authorList>
            <person name="Ahrendt S.R."/>
            <person name="Quandt C.A."/>
            <person name="Ciobanu D."/>
            <person name="Clum A."/>
            <person name="Salamov A."/>
            <person name="Andreopoulos B."/>
            <person name="Cheng J.F."/>
            <person name="Woyke T."/>
            <person name="Pelin A."/>
            <person name="Henrissat B."/>
            <person name="Reynolds N.K."/>
            <person name="Benny G.L."/>
            <person name="Smith M.E."/>
            <person name="James T.Y."/>
            <person name="Grigoriev I.V."/>
        </authorList>
    </citation>
    <scope>NUCLEOTIDE SEQUENCE [LARGE SCALE GENOMIC DNA]</scope>
</reference>
<dbReference type="EMBL" id="KZ995816">
    <property type="protein sequence ID" value="RKO89922.1"/>
    <property type="molecule type" value="Genomic_DNA"/>
</dbReference>
<dbReference type="PROSITE" id="PS50216">
    <property type="entry name" value="DHHC"/>
    <property type="match status" value="1"/>
</dbReference>
<evidence type="ECO:0000256" key="4">
    <source>
        <dbReference type="ARBA" id="ARBA00023136"/>
    </source>
</evidence>
<feature type="region of interest" description="Disordered" evidence="9">
    <location>
        <begin position="1"/>
        <end position="24"/>
    </location>
</feature>
<dbReference type="GO" id="GO:0019706">
    <property type="term" value="F:protein-cysteine S-palmitoyltransferase activity"/>
    <property type="evidence" value="ECO:0007669"/>
    <property type="project" value="UniProtKB-EC"/>
</dbReference>
<gene>
    <name evidence="11" type="ORF">BDK51DRAFT_41410</name>
</gene>
<keyword evidence="4 8" id="KW-0472">Membrane</keyword>
<feature type="domain" description="Palmitoyltransferase DHHC" evidence="10">
    <location>
        <begin position="131"/>
        <end position="179"/>
    </location>
</feature>
<dbReference type="InterPro" id="IPR001594">
    <property type="entry name" value="Palmitoyltrfase_DHHC"/>
</dbReference>
<evidence type="ECO:0000256" key="3">
    <source>
        <dbReference type="ARBA" id="ARBA00022989"/>
    </source>
</evidence>
<comment type="domain">
    <text evidence="8">The DHHC domain is required for palmitoyltransferase activity.</text>
</comment>
<dbReference type="Pfam" id="PF01529">
    <property type="entry name" value="DHHC"/>
    <property type="match status" value="1"/>
</dbReference>
<keyword evidence="8" id="KW-0808">Transferase</keyword>
<evidence type="ECO:0000313" key="12">
    <source>
        <dbReference type="Proteomes" id="UP000269721"/>
    </source>
</evidence>
<dbReference type="Proteomes" id="UP000269721">
    <property type="component" value="Unassembled WGS sequence"/>
</dbReference>
<evidence type="ECO:0000256" key="8">
    <source>
        <dbReference type="RuleBase" id="RU079119"/>
    </source>
</evidence>
<keyword evidence="8" id="KW-0012">Acyltransferase</keyword>
<feature type="transmembrane region" description="Helical" evidence="8">
    <location>
        <begin position="35"/>
        <end position="56"/>
    </location>
</feature>
<comment type="similarity">
    <text evidence="8">Belongs to the DHHC palmitoyltransferase family.</text>
</comment>
<organism evidence="11 12">
    <name type="scientific">Blyttiomyces helicus</name>
    <dbReference type="NCBI Taxonomy" id="388810"/>
    <lineage>
        <taxon>Eukaryota</taxon>
        <taxon>Fungi</taxon>
        <taxon>Fungi incertae sedis</taxon>
        <taxon>Chytridiomycota</taxon>
        <taxon>Chytridiomycota incertae sedis</taxon>
        <taxon>Chytridiomycetes</taxon>
        <taxon>Chytridiomycetes incertae sedis</taxon>
        <taxon>Blyttiomyces</taxon>
    </lineage>
</organism>
<keyword evidence="5" id="KW-0564">Palmitate</keyword>
<evidence type="ECO:0000313" key="11">
    <source>
        <dbReference type="EMBL" id="RKO89922.1"/>
    </source>
</evidence>
<dbReference type="GO" id="GO:0016020">
    <property type="term" value="C:membrane"/>
    <property type="evidence" value="ECO:0007669"/>
    <property type="project" value="UniProtKB-SubCell"/>
</dbReference>
<keyword evidence="2 8" id="KW-0812">Transmembrane</keyword>
<comment type="subcellular location">
    <subcellularLocation>
        <location evidence="1">Membrane</location>
        <topology evidence="1">Multi-pass membrane protein</topology>
    </subcellularLocation>
</comment>
<feature type="transmembrane region" description="Helical" evidence="8">
    <location>
        <begin position="151"/>
        <end position="178"/>
    </location>
</feature>